<feature type="region of interest" description="Disordered" evidence="1">
    <location>
        <begin position="277"/>
        <end position="341"/>
    </location>
</feature>
<reference evidence="2" key="1">
    <citation type="journal article" date="2020" name="Fungal Divers.">
        <title>Resolving the Mortierellaceae phylogeny through synthesis of multi-gene phylogenetics and phylogenomics.</title>
        <authorList>
            <person name="Vandepol N."/>
            <person name="Liber J."/>
            <person name="Desiro A."/>
            <person name="Na H."/>
            <person name="Kennedy M."/>
            <person name="Barry K."/>
            <person name="Grigoriev I.V."/>
            <person name="Miller A.N."/>
            <person name="O'Donnell K."/>
            <person name="Stajich J.E."/>
            <person name="Bonito G."/>
        </authorList>
    </citation>
    <scope>NUCLEOTIDE SEQUENCE</scope>
    <source>
        <strain evidence="2">MES-2147</strain>
    </source>
</reference>
<name>A0A9P6ME64_9FUNG</name>
<evidence type="ECO:0000313" key="2">
    <source>
        <dbReference type="EMBL" id="KAF9994308.1"/>
    </source>
</evidence>
<feature type="non-terminal residue" evidence="2">
    <location>
        <position position="497"/>
    </location>
</feature>
<sequence>MTTTPVPISVTSTISSTNGLMSTFSDMDSSLNDDNLFAMELDLTSFAQSTPPTSTILSLGTSDKLVASPSGILTASPSVDQLLLNQISHDIGILTPTPQSSLLDNTDINNQPQPSAHIPVATTEQAMVTRPFILVEHIRSPVQSYIPSSFSPLKIVGDYFVDDSKYQAGGRFVYKRLYKYRRTSVPNPYTPYRRESRLLPFYQPGKDQEWIVPPRKEKPPKTKSRAFSLNVNWNASKRVVSTPLKREELEANHPPAVTKHSVAAATAWGISSLSLQQLAKSKEEEEEAAEEEEEEEEEGSSDSDSDSSSTSTGDSDDDNLTESSHPRFGKLTKQSDTSNDFHESSVVESWSVRGVNSAMFVDAAMCQSTDHSIGGLLMGLGSSAISHCSRPTSRARITELESDKERTKPWLSAQDYHVQVEFDTPFTPAILSVAPPALVVSEPAAIQESLAAEYFLEAVKTLCEQAVMGDYPFAGSNEVTGTSGEITEGESFHAMLT</sequence>
<dbReference type="EMBL" id="JAAAHW010001607">
    <property type="protein sequence ID" value="KAF9994308.1"/>
    <property type="molecule type" value="Genomic_DNA"/>
</dbReference>
<protein>
    <submittedName>
        <fullName evidence="2">Uncharacterized protein</fullName>
    </submittedName>
</protein>
<gene>
    <name evidence="2" type="ORF">BGZ65_010073</name>
</gene>
<feature type="compositionally biased region" description="Acidic residues" evidence="1">
    <location>
        <begin position="284"/>
        <end position="305"/>
    </location>
</feature>
<organism evidence="2 3">
    <name type="scientific">Modicella reniformis</name>
    <dbReference type="NCBI Taxonomy" id="1440133"/>
    <lineage>
        <taxon>Eukaryota</taxon>
        <taxon>Fungi</taxon>
        <taxon>Fungi incertae sedis</taxon>
        <taxon>Mucoromycota</taxon>
        <taxon>Mortierellomycotina</taxon>
        <taxon>Mortierellomycetes</taxon>
        <taxon>Mortierellales</taxon>
        <taxon>Mortierellaceae</taxon>
        <taxon>Modicella</taxon>
    </lineage>
</organism>
<dbReference type="Proteomes" id="UP000749646">
    <property type="component" value="Unassembled WGS sequence"/>
</dbReference>
<evidence type="ECO:0000313" key="3">
    <source>
        <dbReference type="Proteomes" id="UP000749646"/>
    </source>
</evidence>
<dbReference type="AlphaFoldDB" id="A0A9P6ME64"/>
<evidence type="ECO:0000256" key="1">
    <source>
        <dbReference type="SAM" id="MobiDB-lite"/>
    </source>
</evidence>
<comment type="caution">
    <text evidence="2">The sequence shown here is derived from an EMBL/GenBank/DDBJ whole genome shotgun (WGS) entry which is preliminary data.</text>
</comment>
<proteinExistence type="predicted"/>
<keyword evidence="3" id="KW-1185">Reference proteome</keyword>
<accession>A0A9P6ME64</accession>